<dbReference type="NCBIfam" id="NF041045">
    <property type="entry name" value="RsbA_anti_sig"/>
    <property type="match status" value="1"/>
</dbReference>
<dbReference type="GO" id="GO:0004674">
    <property type="term" value="F:protein serine/threonine kinase activity"/>
    <property type="evidence" value="ECO:0007669"/>
    <property type="project" value="UniProtKB-KW"/>
</dbReference>
<keyword evidence="4" id="KW-0418">Kinase</keyword>
<proteinExistence type="predicted"/>
<dbReference type="InterPro" id="IPR047718">
    <property type="entry name" value="RsbA-like_anti_sig"/>
</dbReference>
<name>A0A1H9TKN7_9MICO</name>
<keyword evidence="1" id="KW-0723">Serine/threonine-protein kinase</keyword>
<dbReference type="SUPFAM" id="SSF55874">
    <property type="entry name" value="ATPase domain of HSP90 chaperone/DNA topoisomerase II/histidine kinase"/>
    <property type="match status" value="1"/>
</dbReference>
<feature type="domain" description="Histidine kinase/HSP90-like ATPase" evidence="2">
    <location>
        <begin position="182"/>
        <end position="298"/>
    </location>
</feature>
<keyword evidence="5" id="KW-1185">Reference proteome</keyword>
<organism evidence="4 5">
    <name type="scientific">Pedococcus cremeus</name>
    <dbReference type="NCBI Taxonomy" id="587636"/>
    <lineage>
        <taxon>Bacteria</taxon>
        <taxon>Bacillati</taxon>
        <taxon>Actinomycetota</taxon>
        <taxon>Actinomycetes</taxon>
        <taxon>Micrococcales</taxon>
        <taxon>Intrasporangiaceae</taxon>
        <taxon>Pedococcus</taxon>
    </lineage>
</organism>
<dbReference type="Gene3D" id="3.30.565.10">
    <property type="entry name" value="Histidine kinase-like ATPase, C-terminal domain"/>
    <property type="match status" value="1"/>
</dbReference>
<keyword evidence="4" id="KW-0808">Transferase</keyword>
<dbReference type="STRING" id="587636.SAMN05216199_1658"/>
<dbReference type="InterPro" id="IPR050267">
    <property type="entry name" value="Anti-sigma-factor_SerPK"/>
</dbReference>
<dbReference type="Proteomes" id="UP000199019">
    <property type="component" value="Unassembled WGS sequence"/>
</dbReference>
<dbReference type="Pfam" id="PF13581">
    <property type="entry name" value="HATPase_c_2"/>
    <property type="match status" value="1"/>
</dbReference>
<dbReference type="AlphaFoldDB" id="A0A1H9TKN7"/>
<evidence type="ECO:0000313" key="4">
    <source>
        <dbReference type="EMBL" id="SER97840.1"/>
    </source>
</evidence>
<gene>
    <name evidence="4" type="ORF">SAMN05216199_1658</name>
</gene>
<evidence type="ECO:0000256" key="1">
    <source>
        <dbReference type="ARBA" id="ARBA00022527"/>
    </source>
</evidence>
<sequence length="305" mass="32833">MIYEGIDEFVVRVTSYVRQGLSAEEPVFVMAARHKTDAVREALGDDAPSVGFADAEVGYHPQIRATFECLGYIEQQQGRRSRLVAEQGLGRRTPVEVADYLRMESAANVVYQPFPVEVLCPYDASALRPELVEACRRTHAELVDAHGVRASTSFVDPPLFIRDSTTVPEVPVSAPLVTCHTAADLPAARRFAQVQVRLAGLPDATADDLVLAVGELLSNALTHGRPPARLSIYAEGVTGADPVLVCHVHDGGHLPVDPLAGYAPPMDLGTHGRGLWIARQLCDSVQVSADHTGTHVRALSLLPPS</sequence>
<accession>A0A1H9TKN7</accession>
<dbReference type="CDD" id="cd16936">
    <property type="entry name" value="HATPase_RsbW-like"/>
    <property type="match status" value="1"/>
</dbReference>
<dbReference type="PANTHER" id="PTHR35526:SF3">
    <property type="entry name" value="ANTI-SIGMA-F FACTOR RSBW"/>
    <property type="match status" value="1"/>
</dbReference>
<evidence type="ECO:0000259" key="2">
    <source>
        <dbReference type="Pfam" id="PF13581"/>
    </source>
</evidence>
<dbReference type="EMBL" id="FOHB01000002">
    <property type="protein sequence ID" value="SER97840.1"/>
    <property type="molecule type" value="Genomic_DNA"/>
</dbReference>
<feature type="domain" description="MEDS" evidence="3">
    <location>
        <begin position="2"/>
        <end position="139"/>
    </location>
</feature>
<evidence type="ECO:0000313" key="5">
    <source>
        <dbReference type="Proteomes" id="UP000199019"/>
    </source>
</evidence>
<dbReference type="InterPro" id="IPR003594">
    <property type="entry name" value="HATPase_dom"/>
</dbReference>
<dbReference type="InterPro" id="IPR036890">
    <property type="entry name" value="HATPase_C_sf"/>
</dbReference>
<dbReference type="Pfam" id="PF14417">
    <property type="entry name" value="MEDS"/>
    <property type="match status" value="1"/>
</dbReference>
<protein>
    <submittedName>
        <fullName evidence="4">Anti-sigma regulatory factor (Ser/Thr protein kinase)</fullName>
    </submittedName>
</protein>
<reference evidence="5" key="1">
    <citation type="submission" date="2016-10" db="EMBL/GenBank/DDBJ databases">
        <authorList>
            <person name="Varghese N."/>
            <person name="Submissions S."/>
        </authorList>
    </citation>
    <scope>NUCLEOTIDE SEQUENCE [LARGE SCALE GENOMIC DNA]</scope>
    <source>
        <strain evidence="5">CGMCC 1.6963</strain>
    </source>
</reference>
<evidence type="ECO:0000259" key="3">
    <source>
        <dbReference type="Pfam" id="PF14417"/>
    </source>
</evidence>
<dbReference type="PANTHER" id="PTHR35526">
    <property type="entry name" value="ANTI-SIGMA-F FACTOR RSBW-RELATED"/>
    <property type="match status" value="1"/>
</dbReference>
<dbReference type="InterPro" id="IPR025847">
    <property type="entry name" value="MEDS_domain"/>
</dbReference>